<dbReference type="GO" id="GO:0016020">
    <property type="term" value="C:membrane"/>
    <property type="evidence" value="ECO:0007669"/>
    <property type="project" value="InterPro"/>
</dbReference>
<evidence type="ECO:0000256" key="1">
    <source>
        <dbReference type="ARBA" id="ARBA00000085"/>
    </source>
</evidence>
<dbReference type="InterPro" id="IPR003594">
    <property type="entry name" value="HATPase_dom"/>
</dbReference>
<dbReference type="Pfam" id="PF02518">
    <property type="entry name" value="HATPase_c"/>
    <property type="match status" value="1"/>
</dbReference>
<dbReference type="CDD" id="cd16917">
    <property type="entry name" value="HATPase_UhpB-NarQ-NarX-like"/>
    <property type="match status" value="1"/>
</dbReference>
<dbReference type="Proteomes" id="UP000606172">
    <property type="component" value="Unassembled WGS sequence"/>
</dbReference>
<dbReference type="SUPFAM" id="SSF55874">
    <property type="entry name" value="ATPase domain of HSP90 chaperone/DNA topoisomerase II/histidine kinase"/>
    <property type="match status" value="1"/>
</dbReference>
<evidence type="ECO:0000259" key="10">
    <source>
        <dbReference type="Pfam" id="PF07730"/>
    </source>
</evidence>
<keyword evidence="6" id="KW-0418">Kinase</keyword>
<name>A0A919RPG5_9ACTN</name>
<evidence type="ECO:0000259" key="9">
    <source>
        <dbReference type="Pfam" id="PF02518"/>
    </source>
</evidence>
<dbReference type="EMBL" id="BOOW01000061">
    <property type="protein sequence ID" value="GII97525.1"/>
    <property type="molecule type" value="Genomic_DNA"/>
</dbReference>
<dbReference type="InterPro" id="IPR050482">
    <property type="entry name" value="Sensor_HK_TwoCompSys"/>
</dbReference>
<keyword evidence="3" id="KW-0597">Phosphoprotein</keyword>
<dbReference type="InterPro" id="IPR011712">
    <property type="entry name" value="Sig_transdc_His_kin_sub3_dim/P"/>
</dbReference>
<proteinExistence type="predicted"/>
<evidence type="ECO:0000256" key="6">
    <source>
        <dbReference type="ARBA" id="ARBA00022777"/>
    </source>
</evidence>
<evidence type="ECO:0000313" key="11">
    <source>
        <dbReference type="EMBL" id="GII97525.1"/>
    </source>
</evidence>
<evidence type="ECO:0000256" key="4">
    <source>
        <dbReference type="ARBA" id="ARBA00022679"/>
    </source>
</evidence>
<keyword evidence="8" id="KW-0902">Two-component regulatory system</keyword>
<dbReference type="AlphaFoldDB" id="A0A919RPG5"/>
<accession>A0A919RPG5</accession>
<dbReference type="RefSeq" id="WP_204033875.1">
    <property type="nucleotide sequence ID" value="NZ_BOOW01000061.1"/>
</dbReference>
<organism evidence="11 12">
    <name type="scientific">Sinosporangium siamense</name>
    <dbReference type="NCBI Taxonomy" id="1367973"/>
    <lineage>
        <taxon>Bacteria</taxon>
        <taxon>Bacillati</taxon>
        <taxon>Actinomycetota</taxon>
        <taxon>Actinomycetes</taxon>
        <taxon>Streptosporangiales</taxon>
        <taxon>Streptosporangiaceae</taxon>
        <taxon>Sinosporangium</taxon>
    </lineage>
</organism>
<dbReference type="PANTHER" id="PTHR24421:SF10">
    <property type="entry name" value="NITRATE_NITRITE SENSOR PROTEIN NARQ"/>
    <property type="match status" value="1"/>
</dbReference>
<evidence type="ECO:0000256" key="3">
    <source>
        <dbReference type="ARBA" id="ARBA00022553"/>
    </source>
</evidence>
<evidence type="ECO:0000256" key="5">
    <source>
        <dbReference type="ARBA" id="ARBA00022741"/>
    </source>
</evidence>
<dbReference type="Pfam" id="PF07730">
    <property type="entry name" value="HisKA_3"/>
    <property type="match status" value="1"/>
</dbReference>
<dbReference type="EC" id="2.7.13.3" evidence="2"/>
<reference evidence="11" key="1">
    <citation type="submission" date="2021-01" db="EMBL/GenBank/DDBJ databases">
        <title>Whole genome shotgun sequence of Sinosporangium siamense NBRC 109515.</title>
        <authorList>
            <person name="Komaki H."/>
            <person name="Tamura T."/>
        </authorList>
    </citation>
    <scope>NUCLEOTIDE SEQUENCE</scope>
    <source>
        <strain evidence="11">NBRC 109515</strain>
    </source>
</reference>
<keyword evidence="5" id="KW-0547">Nucleotide-binding</keyword>
<gene>
    <name evidence="11" type="ORF">Ssi02_77560</name>
</gene>
<comment type="catalytic activity">
    <reaction evidence="1">
        <text>ATP + protein L-histidine = ADP + protein N-phospho-L-histidine.</text>
        <dbReference type="EC" id="2.7.13.3"/>
    </reaction>
</comment>
<dbReference type="Gene3D" id="1.20.5.1930">
    <property type="match status" value="1"/>
</dbReference>
<evidence type="ECO:0000256" key="2">
    <source>
        <dbReference type="ARBA" id="ARBA00012438"/>
    </source>
</evidence>
<dbReference type="InterPro" id="IPR036890">
    <property type="entry name" value="HATPase_C_sf"/>
</dbReference>
<dbReference type="Gene3D" id="3.30.565.10">
    <property type="entry name" value="Histidine kinase-like ATPase, C-terminal domain"/>
    <property type="match status" value="1"/>
</dbReference>
<dbReference type="GO" id="GO:0046983">
    <property type="term" value="F:protein dimerization activity"/>
    <property type="evidence" value="ECO:0007669"/>
    <property type="project" value="InterPro"/>
</dbReference>
<keyword evidence="4" id="KW-0808">Transferase</keyword>
<feature type="domain" description="Histidine kinase/HSP90-like ATPase" evidence="9">
    <location>
        <begin position="127"/>
        <end position="213"/>
    </location>
</feature>
<comment type="caution">
    <text evidence="11">The sequence shown here is derived from an EMBL/GenBank/DDBJ whole genome shotgun (WGS) entry which is preliminary data.</text>
</comment>
<evidence type="ECO:0000313" key="12">
    <source>
        <dbReference type="Proteomes" id="UP000606172"/>
    </source>
</evidence>
<sequence>MERRAAEAERTREEEARRRTQEVRLELARELHDVTSHTVAVIALHAGVAAEAVERAGGPEEARKALAVIRTASRQALAEMKGVLGVLRDAPPPGTAQLAALAEAAAIPVRLDVVGPERPLPPAVDLTVYRVVQEALTNTMRHGGASRATVRVRYDEHGVHVRVDDDGTGRAAAPDGAAGHGLAGMAERVAAVGGRLSVGDGPEGGFRVAVTLPT</sequence>
<dbReference type="PANTHER" id="PTHR24421">
    <property type="entry name" value="NITRATE/NITRITE SENSOR PROTEIN NARX-RELATED"/>
    <property type="match status" value="1"/>
</dbReference>
<keyword evidence="7" id="KW-0067">ATP-binding</keyword>
<keyword evidence="12" id="KW-1185">Reference proteome</keyword>
<feature type="domain" description="Signal transduction histidine kinase subgroup 3 dimerisation and phosphoacceptor" evidence="10">
    <location>
        <begin position="24"/>
        <end position="89"/>
    </location>
</feature>
<dbReference type="GO" id="GO:0000155">
    <property type="term" value="F:phosphorelay sensor kinase activity"/>
    <property type="evidence" value="ECO:0007669"/>
    <property type="project" value="InterPro"/>
</dbReference>
<evidence type="ECO:0000256" key="7">
    <source>
        <dbReference type="ARBA" id="ARBA00022840"/>
    </source>
</evidence>
<evidence type="ECO:0000256" key="8">
    <source>
        <dbReference type="ARBA" id="ARBA00023012"/>
    </source>
</evidence>
<protein>
    <recommendedName>
        <fullName evidence="2">histidine kinase</fullName>
        <ecNumber evidence="2">2.7.13.3</ecNumber>
    </recommendedName>
</protein>
<dbReference type="GO" id="GO:0005524">
    <property type="term" value="F:ATP binding"/>
    <property type="evidence" value="ECO:0007669"/>
    <property type="project" value="UniProtKB-KW"/>
</dbReference>